<dbReference type="NCBIfam" id="TIGR00974">
    <property type="entry name" value="3a0107s02c"/>
    <property type="match status" value="1"/>
</dbReference>
<dbReference type="SUPFAM" id="SSF161098">
    <property type="entry name" value="MetI-like"/>
    <property type="match status" value="1"/>
</dbReference>
<dbReference type="AlphaFoldDB" id="R7RPG9"/>
<gene>
    <name evidence="10" type="ORF">TCEL_01185</name>
</gene>
<evidence type="ECO:0000313" key="10">
    <source>
        <dbReference type="EMBL" id="CDF57271.1"/>
    </source>
</evidence>
<dbReference type="EMBL" id="CAVN010000086">
    <property type="protein sequence ID" value="CDF57271.1"/>
    <property type="molecule type" value="Genomic_DNA"/>
</dbReference>
<dbReference type="Pfam" id="PF00528">
    <property type="entry name" value="BPD_transp_1"/>
    <property type="match status" value="1"/>
</dbReference>
<comment type="similarity">
    <text evidence="2 8">Belongs to the binding-protein-dependent transport system permease family. CysTW subfamily.</text>
</comment>
<keyword evidence="3" id="KW-0813">Transport</keyword>
<evidence type="ECO:0000256" key="2">
    <source>
        <dbReference type="ARBA" id="ARBA00007069"/>
    </source>
</evidence>
<evidence type="ECO:0000256" key="1">
    <source>
        <dbReference type="ARBA" id="ARBA00004651"/>
    </source>
</evidence>
<feature type="transmembrane region" description="Helical" evidence="8">
    <location>
        <begin position="100"/>
        <end position="125"/>
    </location>
</feature>
<dbReference type="InterPro" id="IPR000515">
    <property type="entry name" value="MetI-like"/>
</dbReference>
<evidence type="ECO:0000256" key="8">
    <source>
        <dbReference type="RuleBase" id="RU363043"/>
    </source>
</evidence>
<name>R7RPG9_9CLOT</name>
<dbReference type="OrthoDB" id="9785113at2"/>
<dbReference type="PANTHER" id="PTHR43470:SF4">
    <property type="entry name" value="ABC TRANSPORTER PERMEASE PROTEIN YQGI-RELATED"/>
    <property type="match status" value="1"/>
</dbReference>
<evidence type="ECO:0000256" key="6">
    <source>
        <dbReference type="ARBA" id="ARBA00022989"/>
    </source>
</evidence>
<feature type="transmembrane region" description="Helical" evidence="8">
    <location>
        <begin position="131"/>
        <end position="151"/>
    </location>
</feature>
<dbReference type="RefSeq" id="WP_018660276.1">
    <property type="nucleotide sequence ID" value="NZ_HF952018.1"/>
</dbReference>
<feature type="transmembrane region" description="Helical" evidence="8">
    <location>
        <begin position="197"/>
        <end position="216"/>
    </location>
</feature>
<evidence type="ECO:0000256" key="7">
    <source>
        <dbReference type="ARBA" id="ARBA00023136"/>
    </source>
</evidence>
<sequence>MFVKIKDMIVTLILKLAAVLVVGILVWFLYMVLAQGLPVLNKEFLLGMPKEMEEGGGIGPELFNTFYILVLSLIFTIPVGIGAGIYLAEYAKDNIITRMIRLSIETLASVPSIVFGLFGMVIFVIKFKFGFSILGGALTLSIVNLPVVVSVTETALREVPQTYKEASLALGTTKWQTIMSIMLPTAFHKIINGIKLAVGRAIGESAVLIFTAGTSISRNYPEFNPLSSGETLSVHLWYVKSIGLVPDAERIAAGSSAVLIILVLVINVFMNFYEKRLRLKFLGVK</sequence>
<keyword evidence="5 8" id="KW-0812">Transmembrane</keyword>
<protein>
    <recommendedName>
        <fullName evidence="8">Phosphate transport system permease protein PstA</fullName>
    </recommendedName>
</protein>
<feature type="transmembrane region" description="Helical" evidence="8">
    <location>
        <begin position="66"/>
        <end position="88"/>
    </location>
</feature>
<comment type="caution">
    <text evidence="10">The sequence shown here is derived from an EMBL/GenBank/DDBJ whole genome shotgun (WGS) entry which is preliminary data.</text>
</comment>
<dbReference type="CDD" id="cd06261">
    <property type="entry name" value="TM_PBP2"/>
    <property type="match status" value="1"/>
</dbReference>
<evidence type="ECO:0000313" key="11">
    <source>
        <dbReference type="Proteomes" id="UP000014923"/>
    </source>
</evidence>
<keyword evidence="11" id="KW-1185">Reference proteome</keyword>
<accession>R7RPG9</accession>
<evidence type="ECO:0000256" key="4">
    <source>
        <dbReference type="ARBA" id="ARBA00022475"/>
    </source>
</evidence>
<keyword evidence="7 8" id="KW-0472">Membrane</keyword>
<dbReference type="Gene3D" id="1.10.3720.10">
    <property type="entry name" value="MetI-like"/>
    <property type="match status" value="1"/>
</dbReference>
<keyword evidence="4 8" id="KW-1003">Cell membrane</keyword>
<dbReference type="GO" id="GO:0005886">
    <property type="term" value="C:plasma membrane"/>
    <property type="evidence" value="ECO:0007669"/>
    <property type="project" value="UniProtKB-SubCell"/>
</dbReference>
<dbReference type="eggNOG" id="COG0581">
    <property type="taxonomic scope" value="Bacteria"/>
</dbReference>
<feature type="transmembrane region" description="Helical" evidence="8">
    <location>
        <begin position="251"/>
        <end position="273"/>
    </location>
</feature>
<dbReference type="PANTHER" id="PTHR43470">
    <property type="entry name" value="PHOSPHATE TRANSPORT SYSTEM PERMEASE PROTEIN PSTA-RELATED"/>
    <property type="match status" value="1"/>
</dbReference>
<evidence type="ECO:0000256" key="5">
    <source>
        <dbReference type="ARBA" id="ARBA00022692"/>
    </source>
</evidence>
<keyword evidence="6 8" id="KW-1133">Transmembrane helix</keyword>
<dbReference type="HOGENOM" id="CLU_033621_2_2_9"/>
<dbReference type="InterPro" id="IPR005672">
    <property type="entry name" value="Phosphate_PstA"/>
</dbReference>
<evidence type="ECO:0000256" key="3">
    <source>
        <dbReference type="ARBA" id="ARBA00022448"/>
    </source>
</evidence>
<organism evidence="10 11">
    <name type="scientific">Thermobrachium celere DSM 8682</name>
    <dbReference type="NCBI Taxonomy" id="941824"/>
    <lineage>
        <taxon>Bacteria</taxon>
        <taxon>Bacillati</taxon>
        <taxon>Bacillota</taxon>
        <taxon>Clostridia</taxon>
        <taxon>Eubacteriales</taxon>
        <taxon>Clostridiaceae</taxon>
        <taxon>Thermobrachium</taxon>
    </lineage>
</organism>
<dbReference type="InterPro" id="IPR035906">
    <property type="entry name" value="MetI-like_sf"/>
</dbReference>
<evidence type="ECO:0000259" key="9">
    <source>
        <dbReference type="PROSITE" id="PS50928"/>
    </source>
</evidence>
<feature type="domain" description="ABC transmembrane type-1" evidence="9">
    <location>
        <begin position="62"/>
        <end position="270"/>
    </location>
</feature>
<comment type="subcellular location">
    <subcellularLocation>
        <location evidence="1 8">Cell membrane</location>
        <topology evidence="1 8">Multi-pass membrane protein</topology>
    </subcellularLocation>
</comment>
<feature type="transmembrane region" description="Helical" evidence="8">
    <location>
        <begin position="12"/>
        <end position="33"/>
    </location>
</feature>
<reference evidence="10" key="1">
    <citation type="submission" date="2013-03" db="EMBL/GenBank/DDBJ databases">
        <title>Draft genome sequence of the hydrogen-ethanol-producing anaerobic alkalithermophilic Caloramator celere.</title>
        <authorList>
            <person name="Ciranna A."/>
            <person name="Larjo A."/>
            <person name="Kivisto A."/>
            <person name="Santala V."/>
            <person name="Roos C."/>
            <person name="Karp M."/>
        </authorList>
    </citation>
    <scope>NUCLEOTIDE SEQUENCE [LARGE SCALE GENOMIC DNA]</scope>
    <source>
        <strain evidence="10">DSM 8682</strain>
    </source>
</reference>
<dbReference type="GO" id="GO:0035435">
    <property type="term" value="P:phosphate ion transmembrane transport"/>
    <property type="evidence" value="ECO:0007669"/>
    <property type="project" value="InterPro"/>
</dbReference>
<proteinExistence type="inferred from homology"/>
<dbReference type="GO" id="GO:0005315">
    <property type="term" value="F:phosphate transmembrane transporter activity"/>
    <property type="evidence" value="ECO:0007669"/>
    <property type="project" value="InterPro"/>
</dbReference>
<dbReference type="PROSITE" id="PS50928">
    <property type="entry name" value="ABC_TM1"/>
    <property type="match status" value="1"/>
</dbReference>
<dbReference type="Proteomes" id="UP000014923">
    <property type="component" value="Unassembled WGS sequence"/>
</dbReference>